<dbReference type="EMBL" id="UINC01095656">
    <property type="protein sequence ID" value="SVC51911.1"/>
    <property type="molecule type" value="Genomic_DNA"/>
</dbReference>
<evidence type="ECO:0008006" key="2">
    <source>
        <dbReference type="Google" id="ProtNLM"/>
    </source>
</evidence>
<organism evidence="1">
    <name type="scientific">marine metagenome</name>
    <dbReference type="NCBI Taxonomy" id="408172"/>
    <lineage>
        <taxon>unclassified sequences</taxon>
        <taxon>metagenomes</taxon>
        <taxon>ecological metagenomes</taxon>
    </lineage>
</organism>
<protein>
    <recommendedName>
        <fullName evidence="2">FAD-binding FR-type domain-containing protein</fullName>
    </recommendedName>
</protein>
<accession>A0A382MX44</accession>
<sequence>VLTRLIKIRNLSPSAYVLRLERKDFNFLPGQCVNLGVKGTGINREYSTYSGKDDPYL</sequence>
<name>A0A382MX44_9ZZZZ</name>
<gene>
    <name evidence="1" type="ORF">METZ01_LOCUS304765</name>
</gene>
<dbReference type="Gene3D" id="2.40.30.10">
    <property type="entry name" value="Translation factors"/>
    <property type="match status" value="1"/>
</dbReference>
<evidence type="ECO:0000313" key="1">
    <source>
        <dbReference type="EMBL" id="SVC51911.1"/>
    </source>
</evidence>
<feature type="non-terminal residue" evidence="1">
    <location>
        <position position="1"/>
    </location>
</feature>
<dbReference type="AlphaFoldDB" id="A0A382MX44"/>
<reference evidence="1" key="1">
    <citation type="submission" date="2018-05" db="EMBL/GenBank/DDBJ databases">
        <authorList>
            <person name="Lanie J.A."/>
            <person name="Ng W.-L."/>
            <person name="Kazmierczak K.M."/>
            <person name="Andrzejewski T.M."/>
            <person name="Davidsen T.M."/>
            <person name="Wayne K.J."/>
            <person name="Tettelin H."/>
            <person name="Glass J.I."/>
            <person name="Rusch D."/>
            <person name="Podicherti R."/>
            <person name="Tsui H.-C.T."/>
            <person name="Winkler M.E."/>
        </authorList>
    </citation>
    <scope>NUCLEOTIDE SEQUENCE</scope>
</reference>
<proteinExistence type="predicted"/>
<dbReference type="InterPro" id="IPR017938">
    <property type="entry name" value="Riboflavin_synthase-like_b-brl"/>
</dbReference>
<feature type="non-terminal residue" evidence="1">
    <location>
        <position position="57"/>
    </location>
</feature>
<dbReference type="SUPFAM" id="SSF63380">
    <property type="entry name" value="Riboflavin synthase domain-like"/>
    <property type="match status" value="1"/>
</dbReference>